<organism evidence="12 13">
    <name type="scientific">Paramuricea clavata</name>
    <name type="common">Red gorgonian</name>
    <name type="synonym">Violescent sea-whip</name>
    <dbReference type="NCBI Taxonomy" id="317549"/>
    <lineage>
        <taxon>Eukaryota</taxon>
        <taxon>Metazoa</taxon>
        <taxon>Cnidaria</taxon>
        <taxon>Anthozoa</taxon>
        <taxon>Octocorallia</taxon>
        <taxon>Malacalcyonacea</taxon>
        <taxon>Plexauridae</taxon>
        <taxon>Paramuricea</taxon>
    </lineage>
</organism>
<gene>
    <name evidence="12" type="ORF">PACLA_8A070882</name>
</gene>
<keyword evidence="4" id="KW-0812">Transmembrane</keyword>
<evidence type="ECO:0000256" key="4">
    <source>
        <dbReference type="ARBA" id="ARBA00022692"/>
    </source>
</evidence>
<evidence type="ECO:0000256" key="5">
    <source>
        <dbReference type="ARBA" id="ARBA00022989"/>
    </source>
</evidence>
<dbReference type="AlphaFoldDB" id="A0A6S7I253"/>
<evidence type="ECO:0000256" key="8">
    <source>
        <dbReference type="ARBA" id="ARBA00023209"/>
    </source>
</evidence>
<keyword evidence="9" id="KW-1208">Phospholipid metabolism</keyword>
<dbReference type="PANTHER" id="PTHR14269">
    <property type="entry name" value="CDP-DIACYLGLYCEROL--GLYCEROL-3-PHOSPHATE 3-PHOSPHATIDYLTRANSFERASE-RELATED"/>
    <property type="match status" value="1"/>
</dbReference>
<evidence type="ECO:0000256" key="1">
    <source>
        <dbReference type="ARBA" id="ARBA00004141"/>
    </source>
</evidence>
<keyword evidence="2" id="KW-0444">Lipid biosynthesis</keyword>
<dbReference type="GO" id="GO:0005739">
    <property type="term" value="C:mitochondrion"/>
    <property type="evidence" value="ECO:0007669"/>
    <property type="project" value="TreeGrafter"/>
</dbReference>
<keyword evidence="8" id="KW-0594">Phospholipid biosynthesis</keyword>
<keyword evidence="3" id="KW-0808">Transferase</keyword>
<evidence type="ECO:0000256" key="7">
    <source>
        <dbReference type="ARBA" id="ARBA00023136"/>
    </source>
</evidence>
<evidence type="ECO:0000256" key="11">
    <source>
        <dbReference type="ARBA" id="ARBA00047433"/>
    </source>
</evidence>
<proteinExistence type="predicted"/>
<evidence type="ECO:0000313" key="13">
    <source>
        <dbReference type="Proteomes" id="UP001152795"/>
    </source>
</evidence>
<sequence length="328" mass="36358">MFYCLSQTCSTTCFRRKIGLSARRGGILVHSAFVTSLARKIMPGNIPSLPRTNFIEKRTKTTFSGNGAENRPRTSQERIGWFEKWTKIGVSSAEKFHRNVANTRNFHTSSRRSSHMHSGKSSEKIGEWRENKIFTVPNILCFGRILASPVLGYFVLSEQYLTALVLFVVAGFTDMLDGFIARRFPSQMSYLGSVLDPIADKILVGVLTVSLSIANLIPVPLAIIILGRDIGLIFASFAVRFISLPPPRTFSRFFDFQLPTVQVTPSIIGKVNTALQLVLISLSLAAPILDITEHSGLLALQYTVGITTIVSGMDYFITRRGFSILGKE</sequence>
<dbReference type="PANTHER" id="PTHR14269:SF60">
    <property type="entry name" value="CARDIOLIPIN SYNTHASE (CMP-FORMING)"/>
    <property type="match status" value="1"/>
</dbReference>
<name>A0A6S7I253_PARCT</name>
<comment type="catalytic activity">
    <reaction evidence="11">
        <text>a CDP-1,2-diacyl-sn-glycerol + a 1,2-diacyl-sn-glycero-3-phospho-(1'-sn-glycerol) = a cardiolipin + CMP + H(+)</text>
        <dbReference type="Rhea" id="RHEA:32931"/>
        <dbReference type="ChEBI" id="CHEBI:15378"/>
        <dbReference type="ChEBI" id="CHEBI:58332"/>
        <dbReference type="ChEBI" id="CHEBI:60377"/>
        <dbReference type="ChEBI" id="CHEBI:62237"/>
        <dbReference type="ChEBI" id="CHEBI:64716"/>
        <dbReference type="EC" id="2.7.8.41"/>
    </reaction>
</comment>
<keyword evidence="7" id="KW-0472">Membrane</keyword>
<keyword evidence="5" id="KW-1133">Transmembrane helix</keyword>
<keyword evidence="13" id="KW-1185">Reference proteome</keyword>
<keyword evidence="6" id="KW-0443">Lipid metabolism</keyword>
<protein>
    <recommendedName>
        <fullName evidence="10">cardiolipin synthase (CMP-forming)</fullName>
        <ecNumber evidence="10">2.7.8.41</ecNumber>
    </recommendedName>
</protein>
<dbReference type="OrthoDB" id="10020554at2759"/>
<dbReference type="GO" id="GO:0032049">
    <property type="term" value="P:cardiolipin biosynthetic process"/>
    <property type="evidence" value="ECO:0007669"/>
    <property type="project" value="TreeGrafter"/>
</dbReference>
<evidence type="ECO:0000256" key="10">
    <source>
        <dbReference type="ARBA" id="ARBA00039001"/>
    </source>
</evidence>
<dbReference type="Pfam" id="PF01066">
    <property type="entry name" value="CDP-OH_P_transf"/>
    <property type="match status" value="1"/>
</dbReference>
<dbReference type="Gene3D" id="1.20.120.1760">
    <property type="match status" value="1"/>
</dbReference>
<dbReference type="EMBL" id="CACRXK020007504">
    <property type="protein sequence ID" value="CAB4012424.1"/>
    <property type="molecule type" value="Genomic_DNA"/>
</dbReference>
<dbReference type="GO" id="GO:0016020">
    <property type="term" value="C:membrane"/>
    <property type="evidence" value="ECO:0007669"/>
    <property type="project" value="UniProtKB-SubCell"/>
</dbReference>
<dbReference type="InterPro" id="IPR043130">
    <property type="entry name" value="CDP-OH_PTrfase_TM_dom"/>
</dbReference>
<accession>A0A6S7I253</accession>
<evidence type="ECO:0000256" key="3">
    <source>
        <dbReference type="ARBA" id="ARBA00022679"/>
    </source>
</evidence>
<comment type="subcellular location">
    <subcellularLocation>
        <location evidence="1">Membrane</location>
        <topology evidence="1">Multi-pass membrane protein</topology>
    </subcellularLocation>
</comment>
<reference evidence="12" key="1">
    <citation type="submission" date="2020-04" db="EMBL/GenBank/DDBJ databases">
        <authorList>
            <person name="Alioto T."/>
            <person name="Alioto T."/>
            <person name="Gomez Garrido J."/>
        </authorList>
    </citation>
    <scope>NUCLEOTIDE SEQUENCE</scope>
    <source>
        <strain evidence="12">A484AB</strain>
    </source>
</reference>
<evidence type="ECO:0000256" key="2">
    <source>
        <dbReference type="ARBA" id="ARBA00022516"/>
    </source>
</evidence>
<dbReference type="InterPro" id="IPR050324">
    <property type="entry name" value="CDP-alcohol_PTase-I"/>
</dbReference>
<dbReference type="InterPro" id="IPR000462">
    <property type="entry name" value="CDP-OH_P_trans"/>
</dbReference>
<evidence type="ECO:0000313" key="12">
    <source>
        <dbReference type="EMBL" id="CAB4012424.1"/>
    </source>
</evidence>
<dbReference type="Proteomes" id="UP001152795">
    <property type="component" value="Unassembled WGS sequence"/>
</dbReference>
<dbReference type="EC" id="2.7.8.41" evidence="10"/>
<evidence type="ECO:0000256" key="6">
    <source>
        <dbReference type="ARBA" id="ARBA00023098"/>
    </source>
</evidence>
<dbReference type="GO" id="GO:0043337">
    <property type="term" value="F:cardiolipin synthase (CMP-forming)"/>
    <property type="evidence" value="ECO:0007669"/>
    <property type="project" value="UniProtKB-EC"/>
</dbReference>
<evidence type="ECO:0000256" key="9">
    <source>
        <dbReference type="ARBA" id="ARBA00023264"/>
    </source>
</evidence>
<comment type="caution">
    <text evidence="12">The sequence shown here is derived from an EMBL/GenBank/DDBJ whole genome shotgun (WGS) entry which is preliminary data.</text>
</comment>